<proteinExistence type="predicted"/>
<dbReference type="RefSeq" id="WP_386434638.1">
    <property type="nucleotide sequence ID" value="NZ_JBHSBB010000021.1"/>
</dbReference>
<organism evidence="2 3">
    <name type="scientific">Streptomyces polygonati</name>
    <dbReference type="NCBI Taxonomy" id="1617087"/>
    <lineage>
        <taxon>Bacteria</taxon>
        <taxon>Bacillati</taxon>
        <taxon>Actinomycetota</taxon>
        <taxon>Actinomycetes</taxon>
        <taxon>Kitasatosporales</taxon>
        <taxon>Streptomycetaceae</taxon>
        <taxon>Streptomyces</taxon>
    </lineage>
</organism>
<accession>A0ABV8HT23</accession>
<dbReference type="Proteomes" id="UP001595765">
    <property type="component" value="Unassembled WGS sequence"/>
</dbReference>
<sequence length="146" mass="16193">MNPPPPPNRADHYGTDVEIWYDHAVFADVRTGIPQAGHQILWEHGFTLDHAWLGPNCRVLSRDDGWNNDRACATRAAEALSRDGFTTNLDPVLLSRDALAADHSRHLDRQHAATRTSPTAGTRRSSNPDPTAARPPVTSTTIRRTR</sequence>
<protein>
    <submittedName>
        <fullName evidence="2">Uncharacterized protein</fullName>
    </submittedName>
</protein>
<gene>
    <name evidence="2" type="ORF">ACFO3J_27365</name>
</gene>
<keyword evidence="3" id="KW-1185">Reference proteome</keyword>
<feature type="compositionally biased region" description="Polar residues" evidence="1">
    <location>
        <begin position="137"/>
        <end position="146"/>
    </location>
</feature>
<feature type="compositionally biased region" description="Polar residues" evidence="1">
    <location>
        <begin position="113"/>
        <end position="129"/>
    </location>
</feature>
<reference evidence="3" key="1">
    <citation type="journal article" date="2019" name="Int. J. Syst. Evol. Microbiol.">
        <title>The Global Catalogue of Microorganisms (GCM) 10K type strain sequencing project: providing services to taxonomists for standard genome sequencing and annotation.</title>
        <authorList>
            <consortium name="The Broad Institute Genomics Platform"/>
            <consortium name="The Broad Institute Genome Sequencing Center for Infectious Disease"/>
            <person name="Wu L."/>
            <person name="Ma J."/>
        </authorList>
    </citation>
    <scope>NUCLEOTIDE SEQUENCE [LARGE SCALE GENOMIC DNA]</scope>
    <source>
        <strain evidence="3">CGMCC 4.7237</strain>
    </source>
</reference>
<evidence type="ECO:0000313" key="3">
    <source>
        <dbReference type="Proteomes" id="UP001595765"/>
    </source>
</evidence>
<name>A0ABV8HT23_9ACTN</name>
<dbReference type="EMBL" id="JBHSBB010000021">
    <property type="protein sequence ID" value="MFC4035163.1"/>
    <property type="molecule type" value="Genomic_DNA"/>
</dbReference>
<comment type="caution">
    <text evidence="2">The sequence shown here is derived from an EMBL/GenBank/DDBJ whole genome shotgun (WGS) entry which is preliminary data.</text>
</comment>
<feature type="region of interest" description="Disordered" evidence="1">
    <location>
        <begin position="103"/>
        <end position="146"/>
    </location>
</feature>
<evidence type="ECO:0000256" key="1">
    <source>
        <dbReference type="SAM" id="MobiDB-lite"/>
    </source>
</evidence>
<evidence type="ECO:0000313" key="2">
    <source>
        <dbReference type="EMBL" id="MFC4035163.1"/>
    </source>
</evidence>